<organism evidence="3 4">
    <name type="scientific">Smittium mucronatum</name>
    <dbReference type="NCBI Taxonomy" id="133383"/>
    <lineage>
        <taxon>Eukaryota</taxon>
        <taxon>Fungi</taxon>
        <taxon>Fungi incertae sedis</taxon>
        <taxon>Zoopagomycota</taxon>
        <taxon>Kickxellomycotina</taxon>
        <taxon>Harpellomycetes</taxon>
        <taxon>Harpellales</taxon>
        <taxon>Legeriomycetaceae</taxon>
        <taxon>Smittium</taxon>
    </lineage>
</organism>
<feature type="compositionally biased region" description="Polar residues" evidence="1">
    <location>
        <begin position="712"/>
        <end position="725"/>
    </location>
</feature>
<evidence type="ECO:0000256" key="2">
    <source>
        <dbReference type="SAM" id="SignalP"/>
    </source>
</evidence>
<feature type="compositionally biased region" description="Polar residues" evidence="1">
    <location>
        <begin position="249"/>
        <end position="265"/>
    </location>
</feature>
<feature type="compositionally biased region" description="Low complexity" evidence="1">
    <location>
        <begin position="498"/>
        <end position="579"/>
    </location>
</feature>
<feature type="region of interest" description="Disordered" evidence="1">
    <location>
        <begin position="101"/>
        <end position="209"/>
    </location>
</feature>
<proteinExistence type="predicted"/>
<gene>
    <name evidence="3" type="ORF">AYI68_g3874</name>
</gene>
<name>A0A1R0GYN8_9FUNG</name>
<feature type="region of interest" description="Disordered" evidence="1">
    <location>
        <begin position="712"/>
        <end position="751"/>
    </location>
</feature>
<evidence type="ECO:0000256" key="1">
    <source>
        <dbReference type="SAM" id="MobiDB-lite"/>
    </source>
</evidence>
<feature type="region of interest" description="Disordered" evidence="1">
    <location>
        <begin position="474"/>
        <end position="679"/>
    </location>
</feature>
<feature type="compositionally biased region" description="Low complexity" evidence="1">
    <location>
        <begin position="587"/>
        <end position="676"/>
    </location>
</feature>
<keyword evidence="4" id="KW-1185">Reference proteome</keyword>
<feature type="compositionally biased region" description="Polar residues" evidence="1">
    <location>
        <begin position="474"/>
        <end position="483"/>
    </location>
</feature>
<feature type="compositionally biased region" description="Polar residues" evidence="1">
    <location>
        <begin position="199"/>
        <end position="209"/>
    </location>
</feature>
<feature type="compositionally biased region" description="Polar residues" evidence="1">
    <location>
        <begin position="180"/>
        <end position="191"/>
    </location>
</feature>
<feature type="region of interest" description="Disordered" evidence="1">
    <location>
        <begin position="249"/>
        <end position="332"/>
    </location>
</feature>
<evidence type="ECO:0000313" key="4">
    <source>
        <dbReference type="Proteomes" id="UP000187455"/>
    </source>
</evidence>
<feature type="signal peptide" evidence="2">
    <location>
        <begin position="1"/>
        <end position="20"/>
    </location>
</feature>
<evidence type="ECO:0000313" key="3">
    <source>
        <dbReference type="EMBL" id="OLY82013.1"/>
    </source>
</evidence>
<dbReference type="AlphaFoldDB" id="A0A1R0GYN8"/>
<comment type="caution">
    <text evidence="3">The sequence shown here is derived from an EMBL/GenBank/DDBJ whole genome shotgun (WGS) entry which is preliminary data.</text>
</comment>
<reference evidence="3 4" key="1">
    <citation type="journal article" date="2016" name="Mol. Biol. Evol.">
        <title>Genome-Wide Survey of Gut Fungi (Harpellales) Reveals the First Horizontally Transferred Ubiquitin Gene from a Mosquito Host.</title>
        <authorList>
            <person name="Wang Y."/>
            <person name="White M.M."/>
            <person name="Kvist S."/>
            <person name="Moncalvo J.M."/>
        </authorList>
    </citation>
    <scope>NUCLEOTIDE SEQUENCE [LARGE SCALE GENOMIC DNA]</scope>
    <source>
        <strain evidence="3 4">ALG-7-W6</strain>
    </source>
</reference>
<feature type="compositionally biased region" description="Basic and acidic residues" evidence="1">
    <location>
        <begin position="139"/>
        <end position="154"/>
    </location>
</feature>
<feature type="chain" id="PRO_5012051073" evidence="2">
    <location>
        <begin position="21"/>
        <end position="807"/>
    </location>
</feature>
<feature type="compositionally biased region" description="Low complexity" evidence="1">
    <location>
        <begin position="437"/>
        <end position="458"/>
    </location>
</feature>
<dbReference type="STRING" id="133383.A0A1R0GYN8"/>
<protein>
    <submittedName>
        <fullName evidence="3">Uncharacterized protein</fullName>
    </submittedName>
</protein>
<dbReference type="EMBL" id="LSSL01002000">
    <property type="protein sequence ID" value="OLY82013.1"/>
    <property type="molecule type" value="Genomic_DNA"/>
</dbReference>
<sequence length="807" mass="85542">MRLIKFSFFCLSCIVSFSLCAPGYVDKKDQKLYHTAVDDGFYAQEIKPGEKPINFKIAEPDLINESERGYDRAPNGKPIRNRLNLINGKKDRPEMEYVYDKGLKNRNSDQKSSLARPIEYSANSEDETKHGSTISKASRRVDQKWKSGKDHEDIQNPSEYDNTDEDSSFYGEGNDYKQLKNGNSKLRSKPTTYKKYSPPQDSDINYSIPSTQEPGLIYFKRQVENGSQDNPSESFQSSQIMYSQNVQNSNSPIIQGNSRGNSDTLSDGILPEYPAISPENDNFSNSNIPVGNQPSNQKSDNEQIYISDQKQDKKSYYVSNEPISGSGISGKNSLNNSSTLLNPNVNQDLLEDVSQSAITTNVSEKSSGLKTVTVTQLKPEINSQEILSNSAQNDFSNQPKTIFVTVTQKNAVLPDQEELTTSTKNSIQDLVSKTDISSASVTKSSSVSPTSSLSSKTNASLITIESSTVIQSLKNSSTNSNEPAISDKISSSEKKTTSSETSTSSGSTSSKESSSTSGSSTSSGSSSSTESSTSEGLSSSEETPTSSGSTSSKESSSSNGTSTSNGSSSSKESSTPEKSSSSEEKPTSSGSTSSKESSSSSGTSTSSGSSSSKESSTASETSTSSGISSSKESSTSEGSSSSEEKSTSSASTSSKESSSSSGTSTSSGSTSSSETSVSQGILTSTIENLNTPSLSPAPSIIISPNQNANEIANPFSISQGPSQPISAPLSPVPVSSEISSPPSSSQFAPNPSANQNVYPNLTPAQSLLVDIIFDIVQNLISDILAFGSNPSIVSFLVLIDNVLSIYF</sequence>
<feature type="region of interest" description="Disordered" evidence="1">
    <location>
        <begin position="433"/>
        <end position="458"/>
    </location>
</feature>
<accession>A0A1R0GYN8</accession>
<feature type="compositionally biased region" description="Low complexity" evidence="1">
    <location>
        <begin position="728"/>
        <end position="751"/>
    </location>
</feature>
<feature type="compositionally biased region" description="Polar residues" evidence="1">
    <location>
        <begin position="279"/>
        <end position="308"/>
    </location>
</feature>
<keyword evidence="2" id="KW-0732">Signal</keyword>
<dbReference type="Proteomes" id="UP000187455">
    <property type="component" value="Unassembled WGS sequence"/>
</dbReference>